<dbReference type="InterPro" id="IPR000073">
    <property type="entry name" value="AB_hydrolase_1"/>
</dbReference>
<evidence type="ECO:0000259" key="2">
    <source>
        <dbReference type="Pfam" id="PF00561"/>
    </source>
</evidence>
<dbReference type="PANTHER" id="PTHR43433">
    <property type="entry name" value="HYDROLASE, ALPHA/BETA FOLD FAMILY PROTEIN"/>
    <property type="match status" value="1"/>
</dbReference>
<name>A0A5N5WPX0_9EURO</name>
<reference evidence="3 4" key="1">
    <citation type="submission" date="2019-04" db="EMBL/GenBank/DDBJ databases">
        <title>Friends and foes A comparative genomics study of 23 Aspergillus species from section Flavi.</title>
        <authorList>
            <consortium name="DOE Joint Genome Institute"/>
            <person name="Kjaerbolling I."/>
            <person name="Vesth T."/>
            <person name="Frisvad J.C."/>
            <person name="Nybo J.L."/>
            <person name="Theobald S."/>
            <person name="Kildgaard S."/>
            <person name="Isbrandt T."/>
            <person name="Kuo A."/>
            <person name="Sato A."/>
            <person name="Lyhne E.K."/>
            <person name="Kogle M.E."/>
            <person name="Wiebenga A."/>
            <person name="Kun R.S."/>
            <person name="Lubbers R.J."/>
            <person name="Makela M.R."/>
            <person name="Barry K."/>
            <person name="Chovatia M."/>
            <person name="Clum A."/>
            <person name="Daum C."/>
            <person name="Haridas S."/>
            <person name="He G."/>
            <person name="LaButti K."/>
            <person name="Lipzen A."/>
            <person name="Mondo S."/>
            <person name="Riley R."/>
            <person name="Salamov A."/>
            <person name="Simmons B.A."/>
            <person name="Magnuson J.K."/>
            <person name="Henrissat B."/>
            <person name="Mortensen U.H."/>
            <person name="Larsen T.O."/>
            <person name="Devries R.P."/>
            <person name="Grigoriev I.V."/>
            <person name="Machida M."/>
            <person name="Baker S.E."/>
            <person name="Andersen M.R."/>
        </authorList>
    </citation>
    <scope>NUCLEOTIDE SEQUENCE [LARGE SCALE GENOMIC DNA]</scope>
    <source>
        <strain evidence="3 4">CBS 151.66</strain>
    </source>
</reference>
<gene>
    <name evidence="3" type="ORF">BDV29DRAFT_197954</name>
</gene>
<proteinExistence type="predicted"/>
<keyword evidence="4" id="KW-1185">Reference proteome</keyword>
<dbReference type="GO" id="GO:0016787">
    <property type="term" value="F:hydrolase activity"/>
    <property type="evidence" value="ECO:0007669"/>
    <property type="project" value="UniProtKB-KW"/>
</dbReference>
<evidence type="ECO:0000313" key="4">
    <source>
        <dbReference type="Proteomes" id="UP000326565"/>
    </source>
</evidence>
<sequence>MSLSMGYRRLIPATESIFSSTAKRHSSTITTSKTNQNTPTEHQPASSTEVDPAQLSQTLTFADGRSIGFAEYGSPQGTPLLYFHGLPACRYEIDFHELGLRHGARVFALDRPGMGLSTFQPYRKLLDWPTDVKEFTRKLGLDEYRVLGGSGGGPYSLVCAKALPKENLKGVGVLTGFAPLEAGTKGMSLRSRALWNLGRWFPGLGGIYSDSLFVPAAQNPDPKVMEELLAKAAKNYFSKTDSSVFNDEKILRHTAKIVRESFRQGSQGYVLEVKILTQPWGFDLREIDFQGVRLWCGDSDRHTPIGMARWMANRIEGSILTEWKGYSHFTFTDEHTEQVVKGMLET</sequence>
<evidence type="ECO:0000256" key="1">
    <source>
        <dbReference type="SAM" id="MobiDB-lite"/>
    </source>
</evidence>
<protein>
    <submittedName>
        <fullName evidence="3">Alpha/Beta hydrolase protein</fullName>
    </submittedName>
</protein>
<dbReference type="SUPFAM" id="SSF53474">
    <property type="entry name" value="alpha/beta-Hydrolases"/>
    <property type="match status" value="1"/>
</dbReference>
<dbReference type="AlphaFoldDB" id="A0A5N5WPX0"/>
<dbReference type="EMBL" id="ML732298">
    <property type="protein sequence ID" value="KAB8070568.1"/>
    <property type="molecule type" value="Genomic_DNA"/>
</dbReference>
<keyword evidence="3" id="KW-0378">Hydrolase</keyword>
<dbReference type="Proteomes" id="UP000326565">
    <property type="component" value="Unassembled WGS sequence"/>
</dbReference>
<dbReference type="InterPro" id="IPR050471">
    <property type="entry name" value="AB_hydrolase"/>
</dbReference>
<dbReference type="PANTHER" id="PTHR43433:SF10">
    <property type="entry name" value="AB HYDROLASE-1 DOMAIN-CONTAINING PROTEIN"/>
    <property type="match status" value="1"/>
</dbReference>
<feature type="region of interest" description="Disordered" evidence="1">
    <location>
        <begin position="22"/>
        <end position="52"/>
    </location>
</feature>
<dbReference type="InterPro" id="IPR029058">
    <property type="entry name" value="AB_hydrolase_fold"/>
</dbReference>
<dbReference type="Pfam" id="PF00561">
    <property type="entry name" value="Abhydrolase_1"/>
    <property type="match status" value="1"/>
</dbReference>
<accession>A0A5N5WPX0</accession>
<dbReference type="Gene3D" id="3.40.50.1820">
    <property type="entry name" value="alpha/beta hydrolase"/>
    <property type="match status" value="1"/>
</dbReference>
<dbReference type="OrthoDB" id="294702at2759"/>
<organism evidence="3 4">
    <name type="scientific">Aspergillus leporis</name>
    <dbReference type="NCBI Taxonomy" id="41062"/>
    <lineage>
        <taxon>Eukaryota</taxon>
        <taxon>Fungi</taxon>
        <taxon>Dikarya</taxon>
        <taxon>Ascomycota</taxon>
        <taxon>Pezizomycotina</taxon>
        <taxon>Eurotiomycetes</taxon>
        <taxon>Eurotiomycetidae</taxon>
        <taxon>Eurotiales</taxon>
        <taxon>Aspergillaceae</taxon>
        <taxon>Aspergillus</taxon>
        <taxon>Aspergillus subgen. Circumdati</taxon>
    </lineage>
</organism>
<feature type="domain" description="AB hydrolase-1" evidence="2">
    <location>
        <begin position="79"/>
        <end position="163"/>
    </location>
</feature>
<evidence type="ECO:0000313" key="3">
    <source>
        <dbReference type="EMBL" id="KAB8070568.1"/>
    </source>
</evidence>